<dbReference type="Proteomes" id="UP000823674">
    <property type="component" value="Unassembled WGS sequence"/>
</dbReference>
<feature type="region of interest" description="Disordered" evidence="1">
    <location>
        <begin position="666"/>
        <end position="696"/>
    </location>
</feature>
<evidence type="ECO:0000313" key="2">
    <source>
        <dbReference type="EMBL" id="KAG5373947.1"/>
    </source>
</evidence>
<protein>
    <submittedName>
        <fullName evidence="2">Uncharacterized protein</fullName>
    </submittedName>
</protein>
<feature type="region of interest" description="Disordered" evidence="1">
    <location>
        <begin position="438"/>
        <end position="457"/>
    </location>
</feature>
<keyword evidence="3" id="KW-1185">Reference proteome</keyword>
<evidence type="ECO:0000256" key="1">
    <source>
        <dbReference type="SAM" id="MobiDB-lite"/>
    </source>
</evidence>
<name>A0ABQ7KJ64_BRACM</name>
<sequence>RTRISVNYHTSSNQNTRITTIKIRNRKESKVDLIPNLRMSVTTRYKPGLESCRRDSYSLFCSAPRTPYILASRSVYALTLLPLRRHSIKWRFSIFPVLHNYLQNFSIYPRKLDIYPSSWAKRKPCCGPFGPSSDSTRLLRVFRVCYGLREIAFEGFDENAWTGIVSMFGKVQSLHSDRTLARARSLRSDRAGRSLGRYVATERDERSRPSGTSTRSLRNDRAWLSSVAMSDQTGRTLGRYVATVLWLELGRYVATCFELFVGHLDSFFRRAFSVLLSFIFFTPSLLHPFKNLSSFITFLSTCLPPKVVRKIPTSRWVRPTSPAPIPTSPAPIPTSPAEAPACVIGHLSFQEKLVRRQAEKELVQTGSELPSSSAQVVAPCHGIVVAAPLPQVLPVGSSTTPILVEDKEKAADSMPPPPARKEIVLALRAPSAVLATQPKSRKRKLAKSGDGETLQRGGLSLASGLRGKFISLIDGMISECGSETSRLSGELAELQGRWSETEAMLTAVEDSHSAKVSKLEVAIGELERDLVKTASSLLKEKKARKAKSSEVRRLQHQIESDAGLARRGIQEATDALRAEFQARLAKISASLGSLECIRSRDFALATIEGGMAVVRSFQSENPPTLEAEEARLSVCKGDMAAEDGDFDLILADLKSACFLPTCSEDPEGKDPMVGENGSDAAPGSDEAAGEEGAGEEGDELSSHILLQLRNVLFETSFESSSARCEICGGAEGIERKHRGVVYFRFKDCAVTNRLSFFLSRFLPDSYRCKVREKFSAYTTCLMRIEQISGDRKC</sequence>
<feature type="compositionally biased region" description="Acidic residues" evidence="1">
    <location>
        <begin position="687"/>
        <end position="696"/>
    </location>
</feature>
<accession>A0ABQ7KJ64</accession>
<comment type="caution">
    <text evidence="2">The sequence shown here is derived from an EMBL/GenBank/DDBJ whole genome shotgun (WGS) entry which is preliminary data.</text>
</comment>
<dbReference type="EMBL" id="JADBGQ010000063">
    <property type="protein sequence ID" value="KAG5373947.1"/>
    <property type="molecule type" value="Genomic_DNA"/>
</dbReference>
<feature type="non-terminal residue" evidence="2">
    <location>
        <position position="1"/>
    </location>
</feature>
<reference evidence="2 3" key="1">
    <citation type="submission" date="2021-03" db="EMBL/GenBank/DDBJ databases">
        <authorList>
            <person name="King G.J."/>
            <person name="Bancroft I."/>
            <person name="Baten A."/>
            <person name="Bloomfield J."/>
            <person name="Borpatragohain P."/>
            <person name="He Z."/>
            <person name="Irish N."/>
            <person name="Irwin J."/>
            <person name="Liu K."/>
            <person name="Mauleon R.P."/>
            <person name="Moore J."/>
            <person name="Morris R."/>
            <person name="Ostergaard L."/>
            <person name="Wang B."/>
            <person name="Wells R."/>
        </authorList>
    </citation>
    <scope>NUCLEOTIDE SEQUENCE [LARGE SCALE GENOMIC DNA]</scope>
    <source>
        <strain evidence="2">R-o-18</strain>
        <tissue evidence="2">Leaf</tissue>
    </source>
</reference>
<feature type="compositionally biased region" description="Low complexity" evidence="1">
    <location>
        <begin position="677"/>
        <end position="686"/>
    </location>
</feature>
<organism evidence="2 3">
    <name type="scientific">Brassica rapa subsp. trilocularis</name>
    <dbReference type="NCBI Taxonomy" id="1813537"/>
    <lineage>
        <taxon>Eukaryota</taxon>
        <taxon>Viridiplantae</taxon>
        <taxon>Streptophyta</taxon>
        <taxon>Embryophyta</taxon>
        <taxon>Tracheophyta</taxon>
        <taxon>Spermatophyta</taxon>
        <taxon>Magnoliopsida</taxon>
        <taxon>eudicotyledons</taxon>
        <taxon>Gunneridae</taxon>
        <taxon>Pentapetalae</taxon>
        <taxon>rosids</taxon>
        <taxon>malvids</taxon>
        <taxon>Brassicales</taxon>
        <taxon>Brassicaceae</taxon>
        <taxon>Brassiceae</taxon>
        <taxon>Brassica</taxon>
    </lineage>
</organism>
<proteinExistence type="predicted"/>
<evidence type="ECO:0000313" key="3">
    <source>
        <dbReference type="Proteomes" id="UP000823674"/>
    </source>
</evidence>
<gene>
    <name evidence="2" type="primary">A07p013000.1_BraROA</name>
    <name evidence="2" type="ORF">IGI04_042736</name>
</gene>